<sequence>MPFLPSPAPTRSAAPTVQVRRLERKLLVYAGLDDLILLYPVYAVLFTDHGLSTAEISSLFVVGSLTGILLEVPSGVWADTVSRRRVLVVGPLLSAVGFALWVTLPGYASFALGMVLWSGGGALRSGSMEALAYEELERLGAANRYVRLMGRAATASTTATALAIAAAGPSTAWGGYGLLGAASVMVCVLCSLSALALPEHRPRNSEAAWGPQPQVDGPAVPVDRAAADRAACPSSGVDRSKEHGGESDTGILATLRTGLDEVRASKRVRYALFLAVLLTSIWGALEEFVPLLAGETGVATRDVPWLVLTVWVGVSLGGLLTAPAERLPAHVLGAVLAVAAALMAVSTLSGEPVGFVLLGLAFLVFQLTDVVGDARLQSAITGTSRATVTSLAGLGTSVTTLLVYAVYGAAAGLLTHGQLFALFALPYLGVAYVLARARRLHTP</sequence>
<keyword evidence="3" id="KW-1185">Reference proteome</keyword>
<feature type="transmembrane region" description="Helical" evidence="1">
    <location>
        <begin position="386"/>
        <end position="407"/>
    </location>
</feature>
<feature type="transmembrane region" description="Helical" evidence="1">
    <location>
        <begin position="173"/>
        <end position="197"/>
    </location>
</feature>
<feature type="transmembrane region" description="Helical" evidence="1">
    <location>
        <begin position="26"/>
        <end position="46"/>
    </location>
</feature>
<feature type="transmembrane region" description="Helical" evidence="1">
    <location>
        <begin position="268"/>
        <end position="285"/>
    </location>
</feature>
<keyword evidence="1" id="KW-0472">Membrane</keyword>
<dbReference type="Proteomes" id="UP001431429">
    <property type="component" value="Unassembled WGS sequence"/>
</dbReference>
<dbReference type="PANTHER" id="PTHR23530">
    <property type="entry name" value="TRANSPORT PROTEIN-RELATED"/>
    <property type="match status" value="1"/>
</dbReference>
<organism evidence="2 3">
    <name type="scientific">Streptomyces albipurpureus</name>
    <dbReference type="NCBI Taxonomy" id="2897419"/>
    <lineage>
        <taxon>Bacteria</taxon>
        <taxon>Bacillati</taxon>
        <taxon>Actinomycetota</taxon>
        <taxon>Actinomycetes</taxon>
        <taxon>Kitasatosporales</taxon>
        <taxon>Streptomycetaceae</taxon>
        <taxon>Streptomyces</taxon>
    </lineage>
</organism>
<feature type="transmembrane region" description="Helical" evidence="1">
    <location>
        <begin position="329"/>
        <end position="348"/>
    </location>
</feature>
<feature type="transmembrane region" description="Helical" evidence="1">
    <location>
        <begin position="58"/>
        <end position="78"/>
    </location>
</feature>
<name>A0ABT0UPX5_9ACTN</name>
<feature type="transmembrane region" description="Helical" evidence="1">
    <location>
        <begin position="354"/>
        <end position="374"/>
    </location>
</feature>
<dbReference type="SUPFAM" id="SSF103473">
    <property type="entry name" value="MFS general substrate transporter"/>
    <property type="match status" value="1"/>
</dbReference>
<dbReference type="RefSeq" id="WP_250920924.1">
    <property type="nucleotide sequence ID" value="NZ_JAMQAW010000025.1"/>
</dbReference>
<dbReference type="InterPro" id="IPR053160">
    <property type="entry name" value="MFS_DHA3_Transporter"/>
</dbReference>
<reference evidence="2" key="1">
    <citation type="submission" date="2022-06" db="EMBL/GenBank/DDBJ databases">
        <title>Genome public.</title>
        <authorList>
            <person name="Sun Q."/>
        </authorList>
    </citation>
    <scope>NUCLEOTIDE SEQUENCE</scope>
    <source>
        <strain evidence="2">CWNU-1</strain>
    </source>
</reference>
<dbReference type="EMBL" id="JAMQAW010000025">
    <property type="protein sequence ID" value="MCM2390588.1"/>
    <property type="molecule type" value="Genomic_DNA"/>
</dbReference>
<dbReference type="InterPro" id="IPR011701">
    <property type="entry name" value="MFS"/>
</dbReference>
<proteinExistence type="predicted"/>
<evidence type="ECO:0000313" key="2">
    <source>
        <dbReference type="EMBL" id="MCM2390588.1"/>
    </source>
</evidence>
<gene>
    <name evidence="2" type="ORF">NBG84_20185</name>
</gene>
<dbReference type="Gene3D" id="1.20.1250.20">
    <property type="entry name" value="MFS general substrate transporter like domains"/>
    <property type="match status" value="1"/>
</dbReference>
<feature type="transmembrane region" description="Helical" evidence="1">
    <location>
        <begin position="413"/>
        <end position="435"/>
    </location>
</feature>
<keyword evidence="1" id="KW-1133">Transmembrane helix</keyword>
<dbReference type="InterPro" id="IPR036259">
    <property type="entry name" value="MFS_trans_sf"/>
</dbReference>
<keyword evidence="1" id="KW-0812">Transmembrane</keyword>
<protein>
    <submittedName>
        <fullName evidence="2">MFS transporter</fullName>
    </submittedName>
</protein>
<comment type="caution">
    <text evidence="2">The sequence shown here is derived from an EMBL/GenBank/DDBJ whole genome shotgun (WGS) entry which is preliminary data.</text>
</comment>
<accession>A0ABT0UPX5</accession>
<evidence type="ECO:0000256" key="1">
    <source>
        <dbReference type="SAM" id="Phobius"/>
    </source>
</evidence>
<dbReference type="Pfam" id="PF07690">
    <property type="entry name" value="MFS_1"/>
    <property type="match status" value="1"/>
</dbReference>
<dbReference type="PANTHER" id="PTHR23530:SF1">
    <property type="entry name" value="PERMEASE, MAJOR FACILITATOR SUPERFAMILY-RELATED"/>
    <property type="match status" value="1"/>
</dbReference>
<evidence type="ECO:0000313" key="3">
    <source>
        <dbReference type="Proteomes" id="UP001431429"/>
    </source>
</evidence>
<feature type="transmembrane region" description="Helical" evidence="1">
    <location>
        <begin position="85"/>
        <end position="104"/>
    </location>
</feature>
<feature type="transmembrane region" description="Helical" evidence="1">
    <location>
        <begin position="305"/>
        <end position="322"/>
    </location>
</feature>